<accession>A0A923HZM5</accession>
<evidence type="ECO:0000259" key="3">
    <source>
        <dbReference type="PROSITE" id="PS51186"/>
    </source>
</evidence>
<evidence type="ECO:0000313" key="4">
    <source>
        <dbReference type="EMBL" id="MBC3935099.1"/>
    </source>
</evidence>
<organism evidence="4 5">
    <name type="scientific">Undibacterium rugosum</name>
    <dbReference type="NCBI Taxonomy" id="2762291"/>
    <lineage>
        <taxon>Bacteria</taxon>
        <taxon>Pseudomonadati</taxon>
        <taxon>Pseudomonadota</taxon>
        <taxon>Betaproteobacteria</taxon>
        <taxon>Burkholderiales</taxon>
        <taxon>Oxalobacteraceae</taxon>
        <taxon>Undibacterium</taxon>
    </lineage>
</organism>
<dbReference type="AlphaFoldDB" id="A0A923HZM5"/>
<proteinExistence type="predicted"/>
<protein>
    <submittedName>
        <fullName evidence="4">GNAT family N-acetyltransferase</fullName>
    </submittedName>
</protein>
<keyword evidence="2" id="KW-0012">Acyltransferase</keyword>
<dbReference type="InterPro" id="IPR016181">
    <property type="entry name" value="Acyl_CoA_acyltransferase"/>
</dbReference>
<reference evidence="4" key="1">
    <citation type="submission" date="2020-08" db="EMBL/GenBank/DDBJ databases">
        <title>Novel species isolated from subtropical streams in China.</title>
        <authorList>
            <person name="Lu H."/>
        </authorList>
    </citation>
    <scope>NUCLEOTIDE SEQUENCE</scope>
    <source>
        <strain evidence="4">CY7W</strain>
    </source>
</reference>
<keyword evidence="1" id="KW-0808">Transferase</keyword>
<evidence type="ECO:0000256" key="1">
    <source>
        <dbReference type="ARBA" id="ARBA00022679"/>
    </source>
</evidence>
<dbReference type="CDD" id="cd04301">
    <property type="entry name" value="NAT_SF"/>
    <property type="match status" value="1"/>
</dbReference>
<name>A0A923HZM5_9BURK</name>
<dbReference type="Pfam" id="PF00583">
    <property type="entry name" value="Acetyltransf_1"/>
    <property type="match status" value="1"/>
</dbReference>
<dbReference type="InterPro" id="IPR050680">
    <property type="entry name" value="YpeA/RimI_acetyltransf"/>
</dbReference>
<dbReference type="PANTHER" id="PTHR43420">
    <property type="entry name" value="ACETYLTRANSFERASE"/>
    <property type="match status" value="1"/>
</dbReference>
<comment type="caution">
    <text evidence="4">The sequence shown here is derived from an EMBL/GenBank/DDBJ whole genome shotgun (WGS) entry which is preliminary data.</text>
</comment>
<dbReference type="InterPro" id="IPR000182">
    <property type="entry name" value="GNAT_dom"/>
</dbReference>
<dbReference type="GO" id="GO:0016747">
    <property type="term" value="F:acyltransferase activity, transferring groups other than amino-acyl groups"/>
    <property type="evidence" value="ECO:0007669"/>
    <property type="project" value="InterPro"/>
</dbReference>
<sequence length="161" mass="17964">MLTLIKADLHNPRHTQDLLQQLNAYALDPMGGGAALSPYSQANLIAELQKRQAMVHAFLAYEAEQAAAFSICIEGFSTFACQPLLNIHDFAVHPDFRGRGISQQLMRYICDYAQQLGYCKLTLEVLEGNHPARQLYLRQGFATYELDPAMGGAIMMQKKLS</sequence>
<dbReference type="Gene3D" id="3.40.630.30">
    <property type="match status" value="1"/>
</dbReference>
<gene>
    <name evidence="4" type="ORF">H8K47_07000</name>
</gene>
<dbReference type="EMBL" id="JACOGG010000006">
    <property type="protein sequence ID" value="MBC3935099.1"/>
    <property type="molecule type" value="Genomic_DNA"/>
</dbReference>
<evidence type="ECO:0000256" key="2">
    <source>
        <dbReference type="ARBA" id="ARBA00023315"/>
    </source>
</evidence>
<keyword evidence="5" id="KW-1185">Reference proteome</keyword>
<dbReference type="SUPFAM" id="SSF55729">
    <property type="entry name" value="Acyl-CoA N-acyltransferases (Nat)"/>
    <property type="match status" value="1"/>
</dbReference>
<dbReference type="PROSITE" id="PS51186">
    <property type="entry name" value="GNAT"/>
    <property type="match status" value="1"/>
</dbReference>
<evidence type="ECO:0000313" key="5">
    <source>
        <dbReference type="Proteomes" id="UP000612361"/>
    </source>
</evidence>
<feature type="domain" description="N-acetyltransferase" evidence="3">
    <location>
        <begin position="9"/>
        <end position="161"/>
    </location>
</feature>
<dbReference type="Proteomes" id="UP000612361">
    <property type="component" value="Unassembled WGS sequence"/>
</dbReference>
<dbReference type="RefSeq" id="WP_186880700.1">
    <property type="nucleotide sequence ID" value="NZ_JACOGG010000006.1"/>
</dbReference>